<keyword evidence="4" id="KW-0560">Oxidoreductase</keyword>
<dbReference type="PANTHER" id="PTHR13847">
    <property type="entry name" value="SARCOSINE DEHYDROGENASE-RELATED"/>
    <property type="match status" value="1"/>
</dbReference>
<evidence type="ECO:0000313" key="10">
    <source>
        <dbReference type="Proteomes" id="UP000253144"/>
    </source>
</evidence>
<dbReference type="GO" id="GO:0016491">
    <property type="term" value="F:oxidoreductase activity"/>
    <property type="evidence" value="ECO:0007669"/>
    <property type="project" value="UniProtKB-KW"/>
</dbReference>
<feature type="domain" description="FAD dependent oxidoreductase" evidence="5">
    <location>
        <begin position="3"/>
        <end position="345"/>
    </location>
</feature>
<evidence type="ECO:0000313" key="9">
    <source>
        <dbReference type="Proteomes" id="UP000070452"/>
    </source>
</evidence>
<dbReference type="Proteomes" id="UP000253144">
    <property type="component" value="Unassembled WGS sequence"/>
</dbReference>
<organism evidence="6 9">
    <name type="scientific">Enterococcus faecium</name>
    <name type="common">Streptococcus faecium</name>
    <dbReference type="NCBI Taxonomy" id="1352"/>
    <lineage>
        <taxon>Bacteria</taxon>
        <taxon>Bacillati</taxon>
        <taxon>Bacillota</taxon>
        <taxon>Bacilli</taxon>
        <taxon>Lactobacillales</taxon>
        <taxon>Enterococcaceae</taxon>
        <taxon>Enterococcus</taxon>
    </lineage>
</organism>
<evidence type="ECO:0000256" key="1">
    <source>
        <dbReference type="ARBA" id="ARBA00001974"/>
    </source>
</evidence>
<gene>
    <name evidence="6" type="ORF">AWT83_07125</name>
    <name evidence="8" type="ORF">CYQ77_11335</name>
    <name evidence="7" type="ORF">EB12_00033</name>
</gene>
<dbReference type="EMBL" id="LEQJ01000001">
    <property type="protein sequence ID" value="RBS35472.1"/>
    <property type="molecule type" value="Genomic_DNA"/>
</dbReference>
<dbReference type="EMBL" id="PJVH01000046">
    <property type="protein sequence ID" value="RXU85337.1"/>
    <property type="molecule type" value="Genomic_DNA"/>
</dbReference>
<comment type="similarity">
    <text evidence="2">Belongs to the DadA oxidoreductase family.</text>
</comment>
<dbReference type="GeneID" id="66453446"/>
<sequence>MEKIAIIGGGIIGMTLASYLDTSKFNVALFDEGTGQATKASAGIISPWLSKRRNKQWYRLAKDGAAFFPKLIKDFQLDQTIYAQSGTLLLRPEKDLAELAVLAEKRKEEAPEIGNIEWLSPEQTSQALPLLKPAVSLRISGGGRLDGKAYLEHLGQRLAQKQMEQIQAKVTSHKKSDSWLIKGPFGEYTADRVILTPGPALKPLLQELGYAADIRPQKGQLLAFQTSYKMSQDWPVAMLDGEADFIPFMDGKILLGATHENDQGWDLAPTSEAYKGLTKSTEQFLTDPDQIKNWPYEFRVGTRAYTSDFSPFFGVLPDDPSLLAASGLGSSGLTTGPYIGYLLANFLNTGHWPTEDYQKDISTYITKNPS</sequence>
<dbReference type="Proteomes" id="UP000070452">
    <property type="component" value="Unassembled WGS sequence"/>
</dbReference>
<dbReference type="RefSeq" id="WP_002300341.1">
    <property type="nucleotide sequence ID" value="NZ_BTRN01000028.1"/>
</dbReference>
<evidence type="ECO:0000313" key="8">
    <source>
        <dbReference type="EMBL" id="RXU85337.1"/>
    </source>
</evidence>
<reference evidence="8 11" key="3">
    <citation type="submission" date="2017-12" db="EMBL/GenBank/DDBJ databases">
        <title>A pool of 800 enterococci isolated from chicken carcass rinse samples from New Zealand.</title>
        <authorList>
            <person name="Zhang J."/>
            <person name="Rogers L."/>
            <person name="Midwinter A."/>
            <person name="French N."/>
        </authorList>
    </citation>
    <scope>NUCLEOTIDE SEQUENCE [LARGE SCALE GENOMIC DNA]</scope>
    <source>
        <strain evidence="8 11">EN697</strain>
    </source>
</reference>
<evidence type="ECO:0000256" key="2">
    <source>
        <dbReference type="ARBA" id="ARBA00009410"/>
    </source>
</evidence>
<dbReference type="Gene3D" id="3.50.50.60">
    <property type="entry name" value="FAD/NAD(P)-binding domain"/>
    <property type="match status" value="1"/>
</dbReference>
<keyword evidence="3" id="KW-0285">Flavoprotein</keyword>
<protein>
    <submittedName>
        <fullName evidence="6 7">Oxidoreductase</fullName>
    </submittedName>
    <submittedName>
        <fullName evidence="8">FAD-binding oxidoreductase</fullName>
    </submittedName>
</protein>
<dbReference type="EMBL" id="LRHK01000001">
    <property type="protein sequence ID" value="KWX18251.1"/>
    <property type="molecule type" value="Genomic_DNA"/>
</dbReference>
<dbReference type="SUPFAM" id="SSF54373">
    <property type="entry name" value="FAD-linked reductases, C-terminal domain"/>
    <property type="match status" value="1"/>
</dbReference>
<dbReference type="InterPro" id="IPR006076">
    <property type="entry name" value="FAD-dep_OxRdtase"/>
</dbReference>
<evidence type="ECO:0000256" key="3">
    <source>
        <dbReference type="ARBA" id="ARBA00022630"/>
    </source>
</evidence>
<evidence type="ECO:0000313" key="7">
    <source>
        <dbReference type="EMBL" id="RBS35472.1"/>
    </source>
</evidence>
<dbReference type="SUPFAM" id="SSF51905">
    <property type="entry name" value="FAD/NAD(P)-binding domain"/>
    <property type="match status" value="1"/>
</dbReference>
<dbReference type="AlphaFoldDB" id="A0A132P7E7"/>
<dbReference type="GO" id="GO:0005737">
    <property type="term" value="C:cytoplasm"/>
    <property type="evidence" value="ECO:0007669"/>
    <property type="project" value="TreeGrafter"/>
</dbReference>
<evidence type="ECO:0000256" key="4">
    <source>
        <dbReference type="ARBA" id="ARBA00023002"/>
    </source>
</evidence>
<evidence type="ECO:0000313" key="6">
    <source>
        <dbReference type="EMBL" id="KWX18251.1"/>
    </source>
</evidence>
<dbReference type="Proteomes" id="UP000289562">
    <property type="component" value="Unassembled WGS sequence"/>
</dbReference>
<dbReference type="Pfam" id="PF01266">
    <property type="entry name" value="DAO"/>
    <property type="match status" value="1"/>
</dbReference>
<reference evidence="7 10" key="1">
    <citation type="submission" date="2015-06" db="EMBL/GenBank/DDBJ databases">
        <title>The Genome Sequence of Enterococcus faecium 131EA1.</title>
        <authorList>
            <consortium name="The Broad Institute Genomics Platform"/>
            <consortium name="The Broad Institute Genome Sequencing Center for Infectious Disease"/>
            <person name="Earl A.M."/>
            <person name="Van Tyne D."/>
            <person name="Lebreton F."/>
            <person name="Saavedra J.T."/>
            <person name="Gilmore M.S."/>
            <person name="Manson Mcguire A."/>
            <person name="Clock S."/>
            <person name="Crupain M."/>
            <person name="Rangan U."/>
            <person name="Young S."/>
            <person name="Abouelleil A."/>
            <person name="Cao P."/>
            <person name="Chapman S.B."/>
            <person name="Griggs A."/>
            <person name="Priest M."/>
            <person name="Shea T."/>
            <person name="Wortman J."/>
            <person name="Nusbaum C."/>
            <person name="Birren B."/>
        </authorList>
    </citation>
    <scope>NUCLEOTIDE SEQUENCE [LARGE SCALE GENOMIC DNA]</scope>
    <source>
        <strain evidence="7 10">131EA1</strain>
    </source>
</reference>
<dbReference type="PANTHER" id="PTHR13847:SF286">
    <property type="entry name" value="D-AMINO ACID DEHYDROGENASE"/>
    <property type="match status" value="1"/>
</dbReference>
<proteinExistence type="inferred from homology"/>
<dbReference type="InterPro" id="IPR036188">
    <property type="entry name" value="FAD/NAD-bd_sf"/>
</dbReference>
<evidence type="ECO:0000259" key="5">
    <source>
        <dbReference type="Pfam" id="PF01266"/>
    </source>
</evidence>
<accession>A0A132P7E7</accession>
<name>A0A132P7E7_ENTFC</name>
<evidence type="ECO:0000313" key="11">
    <source>
        <dbReference type="Proteomes" id="UP000289562"/>
    </source>
</evidence>
<dbReference type="Gene3D" id="3.30.9.10">
    <property type="entry name" value="D-Amino Acid Oxidase, subunit A, domain 2"/>
    <property type="match status" value="1"/>
</dbReference>
<comment type="caution">
    <text evidence="6">The sequence shown here is derived from an EMBL/GenBank/DDBJ whole genome shotgun (WGS) entry which is preliminary data.</text>
</comment>
<comment type="cofactor">
    <cofactor evidence="1">
        <name>FAD</name>
        <dbReference type="ChEBI" id="CHEBI:57692"/>
    </cofactor>
</comment>
<reference evidence="6 9" key="2">
    <citation type="submission" date="2016-01" db="EMBL/GenBank/DDBJ databases">
        <title>Molecular Mechanisms for transfer of large genomic segments between Enterococcus faecium strains.</title>
        <authorList>
            <person name="Garcia-Solache M.A."/>
            <person name="Lebreton F."/>
            <person name="Mclaughlin R.E."/>
            <person name="Whiteaker J.D."/>
            <person name="Gilmore M.S."/>
            <person name="Rice L.B."/>
        </authorList>
    </citation>
    <scope>NUCLEOTIDE SEQUENCE [LARGE SCALE GENOMIC DNA]</scope>
    <source>
        <strain evidence="6 9">D344RRF x C68</strain>
    </source>
</reference>